<evidence type="ECO:0000313" key="1">
    <source>
        <dbReference type="EMBL" id="KAJ5152365.1"/>
    </source>
</evidence>
<accession>A0A9W9HPL0</accession>
<dbReference type="OrthoDB" id="2123952at2759"/>
<name>A0A9W9HPL0_9EURO</name>
<protein>
    <recommendedName>
        <fullName evidence="3">Transcription factor domain-containing protein</fullName>
    </recommendedName>
</protein>
<proteinExistence type="predicted"/>
<comment type="caution">
    <text evidence="1">The sequence shown here is derived from an EMBL/GenBank/DDBJ whole genome shotgun (WGS) entry which is preliminary data.</text>
</comment>
<dbReference type="PANTHER" id="PTHR47431:SF5">
    <property type="entry name" value="ZN(II)2CYS6 TRANSCRIPTION FACTOR (EUROFUNG)"/>
    <property type="match status" value="1"/>
</dbReference>
<dbReference type="CDD" id="cd12148">
    <property type="entry name" value="fungal_TF_MHR"/>
    <property type="match status" value="1"/>
</dbReference>
<sequence length="619" mass="67892">MDSSHAGVVLEKAESAAINLVAGVGRAGVFALSSPSEMKESIDPCLEEMLGLVSPFAGVHNLDLLPDAPSESSGVNQLWGLGQLTPSDGPFTSIPTADVDQPSIRSYSSEEEIVNAYYIYIHPFFPLIPPSMRPGEKDQPTLTRSSSEFLEANKADLPYWPKSSLSLALSAILVLVPHPRDQNPMDESSVFFRRTYAQFFAQAALSAVENETDNIASTPSSHLTQNDMPQDASVLHSKVLQQLDPILALVTLAMYEYCQRGNISHMRARVNQAITTSMDTSLHKLSSSTTEYSEAQRRAWWMTMFVAYQSSNLHHTPPIIGADDPRITTPFPEFGVQPEPWKFLVNTQKAFFDCHIMAQKIESGPGTLPTMEVRQAIKSLDTLIISLTTESDRCLRAEFDNQAKSPIAKNMWAVGRILIYTAFMDIPLFLDTYCDLVSINSHGISYPATPSLVWAAERESAFPFTEQESSNICLKSALPVAIAYKNLPNPISSTSSFPWGSIPAGKSVCSSPGDACTIPRTIPYFACSAMQSSYSLLMLLYKIRACLETEQLGTCYHLLNKPEPATETADAERLVEELRHGVECLSIALRSDVIFEGVGGMGSEVERAYLAAFSDRAGI</sequence>
<reference evidence="1" key="1">
    <citation type="submission" date="2022-11" db="EMBL/GenBank/DDBJ databases">
        <authorList>
            <person name="Petersen C."/>
        </authorList>
    </citation>
    <scope>NUCLEOTIDE SEQUENCE</scope>
    <source>
        <strain evidence="1">IBT 21917</strain>
    </source>
</reference>
<dbReference type="Proteomes" id="UP001146351">
    <property type="component" value="Unassembled WGS sequence"/>
</dbReference>
<evidence type="ECO:0008006" key="3">
    <source>
        <dbReference type="Google" id="ProtNLM"/>
    </source>
</evidence>
<keyword evidence="2" id="KW-1185">Reference proteome</keyword>
<dbReference type="PANTHER" id="PTHR47431">
    <property type="entry name" value="ZN(II)2CYS6 TRANSCRIPTION FACTOR (EUROFUNG)-RELATED"/>
    <property type="match status" value="1"/>
</dbReference>
<dbReference type="EMBL" id="JAPQKO010000008">
    <property type="protein sequence ID" value="KAJ5152365.1"/>
    <property type="molecule type" value="Genomic_DNA"/>
</dbReference>
<organism evidence="1 2">
    <name type="scientific">Penicillium capsulatum</name>
    <dbReference type="NCBI Taxonomy" id="69766"/>
    <lineage>
        <taxon>Eukaryota</taxon>
        <taxon>Fungi</taxon>
        <taxon>Dikarya</taxon>
        <taxon>Ascomycota</taxon>
        <taxon>Pezizomycotina</taxon>
        <taxon>Eurotiomycetes</taxon>
        <taxon>Eurotiomycetidae</taxon>
        <taxon>Eurotiales</taxon>
        <taxon>Aspergillaceae</taxon>
        <taxon>Penicillium</taxon>
    </lineage>
</organism>
<reference evidence="1" key="2">
    <citation type="journal article" date="2023" name="IMA Fungus">
        <title>Comparative genomic study of the Penicillium genus elucidates a diverse pangenome and 15 lateral gene transfer events.</title>
        <authorList>
            <person name="Petersen C."/>
            <person name="Sorensen T."/>
            <person name="Nielsen M.R."/>
            <person name="Sondergaard T.E."/>
            <person name="Sorensen J.L."/>
            <person name="Fitzpatrick D.A."/>
            <person name="Frisvad J.C."/>
            <person name="Nielsen K.L."/>
        </authorList>
    </citation>
    <scope>NUCLEOTIDE SEQUENCE</scope>
    <source>
        <strain evidence="1">IBT 21917</strain>
    </source>
</reference>
<dbReference type="AlphaFoldDB" id="A0A9W9HPL0"/>
<evidence type="ECO:0000313" key="2">
    <source>
        <dbReference type="Proteomes" id="UP001146351"/>
    </source>
</evidence>
<gene>
    <name evidence="1" type="ORF">N7492_010660</name>
</gene>